<evidence type="ECO:0000256" key="5">
    <source>
        <dbReference type="SAM" id="SignalP"/>
    </source>
</evidence>
<dbReference type="Gene3D" id="3.10.105.10">
    <property type="entry name" value="Dipeptide-binding Protein, Domain 3"/>
    <property type="match status" value="1"/>
</dbReference>
<dbReference type="PIRSF" id="PIRSF002741">
    <property type="entry name" value="MppA"/>
    <property type="match status" value="1"/>
</dbReference>
<feature type="domain" description="Solute-binding protein family 5" evidence="6">
    <location>
        <begin position="87"/>
        <end position="441"/>
    </location>
</feature>
<dbReference type="SUPFAM" id="SSF53850">
    <property type="entry name" value="Periplasmic binding protein-like II"/>
    <property type="match status" value="1"/>
</dbReference>
<dbReference type="PANTHER" id="PTHR30290">
    <property type="entry name" value="PERIPLASMIC BINDING COMPONENT OF ABC TRANSPORTER"/>
    <property type="match status" value="1"/>
</dbReference>
<organism evidence="7 8">
    <name type="scientific">Georgenia halophila</name>
    <dbReference type="NCBI Taxonomy" id="620889"/>
    <lineage>
        <taxon>Bacteria</taxon>
        <taxon>Bacillati</taxon>
        <taxon>Actinomycetota</taxon>
        <taxon>Actinomycetes</taxon>
        <taxon>Micrococcales</taxon>
        <taxon>Bogoriellaceae</taxon>
        <taxon>Georgenia</taxon>
    </lineage>
</organism>
<evidence type="ECO:0000256" key="3">
    <source>
        <dbReference type="ARBA" id="ARBA00022448"/>
    </source>
</evidence>
<dbReference type="Gene3D" id="3.90.76.10">
    <property type="entry name" value="Dipeptide-binding Protein, Domain 1"/>
    <property type="match status" value="1"/>
</dbReference>
<reference evidence="8" key="1">
    <citation type="journal article" date="2019" name="Int. J. Syst. Evol. Microbiol.">
        <title>The Global Catalogue of Microorganisms (GCM) 10K type strain sequencing project: providing services to taxonomists for standard genome sequencing and annotation.</title>
        <authorList>
            <consortium name="The Broad Institute Genomics Platform"/>
            <consortium name="The Broad Institute Genome Sequencing Center for Infectious Disease"/>
            <person name="Wu L."/>
            <person name="Ma J."/>
        </authorList>
    </citation>
    <scope>NUCLEOTIDE SEQUENCE [LARGE SCALE GENOMIC DNA]</scope>
    <source>
        <strain evidence="8">JCM 17810</strain>
    </source>
</reference>
<evidence type="ECO:0000259" key="6">
    <source>
        <dbReference type="Pfam" id="PF00496"/>
    </source>
</evidence>
<dbReference type="PANTHER" id="PTHR30290:SF10">
    <property type="entry name" value="PERIPLASMIC OLIGOPEPTIDE-BINDING PROTEIN-RELATED"/>
    <property type="match status" value="1"/>
</dbReference>
<keyword evidence="3" id="KW-0813">Transport</keyword>
<dbReference type="PROSITE" id="PS51257">
    <property type="entry name" value="PROKAR_LIPOPROTEIN"/>
    <property type="match status" value="1"/>
</dbReference>
<gene>
    <name evidence="7" type="ORF">GCM10023169_33900</name>
</gene>
<feature type="chain" id="PRO_5045785720" evidence="5">
    <location>
        <begin position="30"/>
        <end position="532"/>
    </location>
</feature>
<evidence type="ECO:0000313" key="8">
    <source>
        <dbReference type="Proteomes" id="UP001500622"/>
    </source>
</evidence>
<dbReference type="CDD" id="cd08512">
    <property type="entry name" value="PBP2_NikA_DppA_OppA_like_7"/>
    <property type="match status" value="1"/>
</dbReference>
<comment type="similarity">
    <text evidence="2">Belongs to the bacterial solute-binding protein 5 family.</text>
</comment>
<proteinExistence type="inferred from homology"/>
<dbReference type="InterPro" id="IPR039424">
    <property type="entry name" value="SBP_5"/>
</dbReference>
<dbReference type="RefSeq" id="WP_345217697.1">
    <property type="nucleotide sequence ID" value="NZ_BAABGN010000013.1"/>
</dbReference>
<evidence type="ECO:0000256" key="2">
    <source>
        <dbReference type="ARBA" id="ARBA00005695"/>
    </source>
</evidence>
<comment type="subcellular location">
    <subcellularLocation>
        <location evidence="1">Cell envelope</location>
    </subcellularLocation>
</comment>
<dbReference type="Pfam" id="PF00496">
    <property type="entry name" value="SBP_bac_5"/>
    <property type="match status" value="1"/>
</dbReference>
<evidence type="ECO:0000256" key="4">
    <source>
        <dbReference type="ARBA" id="ARBA00022729"/>
    </source>
</evidence>
<keyword evidence="8" id="KW-1185">Reference proteome</keyword>
<protein>
    <submittedName>
        <fullName evidence="7">ABC transporter substrate-binding protein</fullName>
    </submittedName>
</protein>
<sequence length="532" mass="55704">MSRSLVRTVATLGVAASLALAGCSGGNSADPQGSDGATDAEPATLVIDTAFSLETGDPGHNYVPTGNMVLHAVYDTLLTYEGGDESEPVPSLATMEKNEDATEFTFTLDGDRVFSDGSPVEADDVVYSLERLQGMTDSKANFLMNGITVEKVDDLTVRLTTEEPSLQLPAIVTNPALSILNAEVVQDNGGTTGTDDSAKGYLDGNSAGSGPYLLQTLDLTSRVVLEPNPEYNGEKPPQYERIVLRNVSESATQLINLQGGDSDVAVDLSGDQVAELGDGFQLNSVPSAETIFLLVNQNADVGGVTANPHFAEAVRYALDYDALLELAGAGSVQATGVIPPTFLGALGSGVEQDLDRSADALAESGYDGETLTLQFPNDYPVGGVEFTPLASRVQSQLKAAGINLELAPAPFATEIDPYVNGNEAFSMWFWGPDFADSSSFLPFGPGEKVGLRAGWTAEMAPDLAELVSAASLATDVQEREQAFTEYATQMQESGPFVPLIVPGNNIATSSDVAGATYNSTWTLDIPSLSPAG</sequence>
<accession>A0ABP8LLA3</accession>
<name>A0ABP8LLA3_9MICO</name>
<comment type="caution">
    <text evidence="7">The sequence shown here is derived from an EMBL/GenBank/DDBJ whole genome shotgun (WGS) entry which is preliminary data.</text>
</comment>
<dbReference type="InterPro" id="IPR000914">
    <property type="entry name" value="SBP_5_dom"/>
</dbReference>
<dbReference type="EMBL" id="BAABGN010000013">
    <property type="protein sequence ID" value="GAA4430455.1"/>
    <property type="molecule type" value="Genomic_DNA"/>
</dbReference>
<evidence type="ECO:0000256" key="1">
    <source>
        <dbReference type="ARBA" id="ARBA00004196"/>
    </source>
</evidence>
<evidence type="ECO:0000313" key="7">
    <source>
        <dbReference type="EMBL" id="GAA4430455.1"/>
    </source>
</evidence>
<keyword evidence="4 5" id="KW-0732">Signal</keyword>
<dbReference type="InterPro" id="IPR030678">
    <property type="entry name" value="Peptide/Ni-bd"/>
</dbReference>
<dbReference type="Proteomes" id="UP001500622">
    <property type="component" value="Unassembled WGS sequence"/>
</dbReference>
<feature type="signal peptide" evidence="5">
    <location>
        <begin position="1"/>
        <end position="29"/>
    </location>
</feature>
<dbReference type="Gene3D" id="3.40.190.10">
    <property type="entry name" value="Periplasmic binding protein-like II"/>
    <property type="match status" value="1"/>
</dbReference>